<feature type="transmembrane region" description="Helical" evidence="2">
    <location>
        <begin position="92"/>
        <end position="113"/>
    </location>
</feature>
<dbReference type="Proteomes" id="UP000245048">
    <property type="component" value="Unassembled WGS sequence"/>
</dbReference>
<accession>A0A2U1V201</accession>
<keyword evidence="2" id="KW-0812">Transmembrane</keyword>
<proteinExistence type="predicted"/>
<sequence length="114" mass="11729">MENRAMREKEAPVQTDRLRHEIDSGRTGDKVAFHDPAAAPLGADDEAAGVSPTLEQVAQARRLETQQPGNAVGLARGGSIEQTVGPGSRSRLGLALIGGGGAILILVALALIIG</sequence>
<dbReference type="EMBL" id="PDOA01000010">
    <property type="protein sequence ID" value="PWC27926.1"/>
    <property type="molecule type" value="Genomic_DNA"/>
</dbReference>
<reference evidence="4" key="1">
    <citation type="submission" date="2017-10" db="EMBL/GenBank/DDBJ databases">
        <authorList>
            <person name="Toshchakov S.V."/>
            <person name="Goeva M.A."/>
        </authorList>
    </citation>
    <scope>NUCLEOTIDE SEQUENCE [LARGE SCALE GENOMIC DNA]</scope>
    <source>
        <strain evidence="4">JR1/69-1-13</strain>
    </source>
</reference>
<feature type="region of interest" description="Disordered" evidence="1">
    <location>
        <begin position="66"/>
        <end position="86"/>
    </location>
</feature>
<comment type="caution">
    <text evidence="3">The sequence shown here is derived from an EMBL/GenBank/DDBJ whole genome shotgun (WGS) entry which is preliminary data.</text>
</comment>
<keyword evidence="2" id="KW-0472">Membrane</keyword>
<dbReference type="OrthoDB" id="7306245at2"/>
<feature type="region of interest" description="Disordered" evidence="1">
    <location>
        <begin position="1"/>
        <end position="31"/>
    </location>
</feature>
<name>A0A2U1V201_9PROT</name>
<organism evidence="3 4">
    <name type="scientific">Teichococcus aestuarii</name>
    <dbReference type="NCBI Taxonomy" id="568898"/>
    <lineage>
        <taxon>Bacteria</taxon>
        <taxon>Pseudomonadati</taxon>
        <taxon>Pseudomonadota</taxon>
        <taxon>Alphaproteobacteria</taxon>
        <taxon>Acetobacterales</taxon>
        <taxon>Roseomonadaceae</taxon>
        <taxon>Roseomonas</taxon>
    </lineage>
</organism>
<keyword evidence="2" id="KW-1133">Transmembrane helix</keyword>
<evidence type="ECO:0000256" key="2">
    <source>
        <dbReference type="SAM" id="Phobius"/>
    </source>
</evidence>
<evidence type="ECO:0000313" key="3">
    <source>
        <dbReference type="EMBL" id="PWC27926.1"/>
    </source>
</evidence>
<evidence type="ECO:0000313" key="4">
    <source>
        <dbReference type="Proteomes" id="UP000245048"/>
    </source>
</evidence>
<gene>
    <name evidence="3" type="ORF">CR165_14995</name>
</gene>
<protein>
    <submittedName>
        <fullName evidence="3">Uncharacterized protein</fullName>
    </submittedName>
</protein>
<evidence type="ECO:0000256" key="1">
    <source>
        <dbReference type="SAM" id="MobiDB-lite"/>
    </source>
</evidence>
<keyword evidence="4" id="KW-1185">Reference proteome</keyword>
<dbReference type="AlphaFoldDB" id="A0A2U1V201"/>